<dbReference type="EMBL" id="ML769592">
    <property type="protein sequence ID" value="KAE9392558.1"/>
    <property type="molecule type" value="Genomic_DNA"/>
</dbReference>
<gene>
    <name evidence="2" type="ORF">BT96DRAFT_944525</name>
</gene>
<dbReference type="AlphaFoldDB" id="A0A6A4H4E0"/>
<keyword evidence="3" id="KW-1185">Reference proteome</keyword>
<evidence type="ECO:0000256" key="1">
    <source>
        <dbReference type="SAM" id="MobiDB-lite"/>
    </source>
</evidence>
<dbReference type="Proteomes" id="UP000799118">
    <property type="component" value="Unassembled WGS sequence"/>
</dbReference>
<name>A0A6A4H4E0_9AGAR</name>
<organism evidence="2 3">
    <name type="scientific">Gymnopus androsaceus JB14</name>
    <dbReference type="NCBI Taxonomy" id="1447944"/>
    <lineage>
        <taxon>Eukaryota</taxon>
        <taxon>Fungi</taxon>
        <taxon>Dikarya</taxon>
        <taxon>Basidiomycota</taxon>
        <taxon>Agaricomycotina</taxon>
        <taxon>Agaricomycetes</taxon>
        <taxon>Agaricomycetidae</taxon>
        <taxon>Agaricales</taxon>
        <taxon>Marasmiineae</taxon>
        <taxon>Omphalotaceae</taxon>
        <taxon>Gymnopus</taxon>
    </lineage>
</organism>
<sequence length="418" mass="46805">MADPQQSPAPLTGSLSQTAVQFLVCAENAGKHADKARDIRKCLKGNPPQGGNDKGIDSPTESIEIAGENKEDSTNGAERPIILNAVHGKELLNEWWEGATIGASILAKWVVHLSIEWLTYMTLNNFTFGAHLQDLFNVIVSLKPGESEDLKHFQHFIHHHAYQKLGWQVLDFSTHWGKSPFNIIFDCLAEPELESKDFTFKEVFNNFIQMHMPSQPSSETNSKPVYCVNSDNALQWLNVLYTFWETLQKELLAEGKPKVREIPPTPEAVREIVITLMGLEAMMPMLKHLLSAEGVVGALAETEHSAYLSCILKSSGDKSLAPDTDGGDGDKSVEPDTDDRDKDNLESMLNSRFWTQETSVDHLLHAMRTVLDWQTSCKYIAKKATHFQTVQWKLSQFYYSGAPFNPTAFDANKVLSLL</sequence>
<evidence type="ECO:0000313" key="2">
    <source>
        <dbReference type="EMBL" id="KAE9392558.1"/>
    </source>
</evidence>
<proteinExistence type="predicted"/>
<dbReference type="OrthoDB" id="2889888at2759"/>
<reference evidence="2" key="1">
    <citation type="journal article" date="2019" name="Environ. Microbiol.">
        <title>Fungal ecological strategies reflected in gene transcription - a case study of two litter decomposers.</title>
        <authorList>
            <person name="Barbi F."/>
            <person name="Kohler A."/>
            <person name="Barry K."/>
            <person name="Baskaran P."/>
            <person name="Daum C."/>
            <person name="Fauchery L."/>
            <person name="Ihrmark K."/>
            <person name="Kuo A."/>
            <person name="LaButti K."/>
            <person name="Lipzen A."/>
            <person name="Morin E."/>
            <person name="Grigoriev I.V."/>
            <person name="Henrissat B."/>
            <person name="Lindahl B."/>
            <person name="Martin F."/>
        </authorList>
    </citation>
    <scope>NUCLEOTIDE SEQUENCE</scope>
    <source>
        <strain evidence="2">JB14</strain>
    </source>
</reference>
<feature type="compositionally biased region" description="Basic and acidic residues" evidence="1">
    <location>
        <begin position="328"/>
        <end position="344"/>
    </location>
</feature>
<feature type="region of interest" description="Disordered" evidence="1">
    <location>
        <begin position="39"/>
        <end position="60"/>
    </location>
</feature>
<evidence type="ECO:0000313" key="3">
    <source>
        <dbReference type="Proteomes" id="UP000799118"/>
    </source>
</evidence>
<accession>A0A6A4H4E0</accession>
<protein>
    <submittedName>
        <fullName evidence="2">Uncharacterized protein</fullName>
    </submittedName>
</protein>
<feature type="region of interest" description="Disordered" evidence="1">
    <location>
        <begin position="318"/>
        <end position="344"/>
    </location>
</feature>